<name>A0ACC1HLG6_9FUNG</name>
<evidence type="ECO:0000313" key="2">
    <source>
        <dbReference type="Proteomes" id="UP001145114"/>
    </source>
</evidence>
<sequence length="145" mass="16245">MTGWDELTGPGAPQEPTQAMEQLVREIRKLHKVLKKYLQPRDLTIVMQYIYEMYEQKLSECTESLMPELGGRGGRRLASELDFFLQRMRSLDTQVAGRAGRLEALMTELKSKGAEEEVYASPSAAAEGTGNEQRRGNSANSTDDC</sequence>
<proteinExistence type="predicted"/>
<accession>A0ACC1HLG6</accession>
<organism evidence="1 2">
    <name type="scientific">Spiromyces aspiralis</name>
    <dbReference type="NCBI Taxonomy" id="68401"/>
    <lineage>
        <taxon>Eukaryota</taxon>
        <taxon>Fungi</taxon>
        <taxon>Fungi incertae sedis</taxon>
        <taxon>Zoopagomycota</taxon>
        <taxon>Kickxellomycotina</taxon>
        <taxon>Kickxellomycetes</taxon>
        <taxon>Kickxellales</taxon>
        <taxon>Kickxellaceae</taxon>
        <taxon>Spiromyces</taxon>
    </lineage>
</organism>
<protein>
    <submittedName>
        <fullName evidence="1">Uncharacterized protein</fullName>
    </submittedName>
</protein>
<dbReference type="EMBL" id="JAMZIH010002881">
    <property type="protein sequence ID" value="KAJ1677166.1"/>
    <property type="molecule type" value="Genomic_DNA"/>
</dbReference>
<keyword evidence="2" id="KW-1185">Reference proteome</keyword>
<dbReference type="Proteomes" id="UP001145114">
    <property type="component" value="Unassembled WGS sequence"/>
</dbReference>
<gene>
    <name evidence="1" type="ORF">EV182_006743</name>
</gene>
<comment type="caution">
    <text evidence="1">The sequence shown here is derived from an EMBL/GenBank/DDBJ whole genome shotgun (WGS) entry which is preliminary data.</text>
</comment>
<evidence type="ECO:0000313" key="1">
    <source>
        <dbReference type="EMBL" id="KAJ1677166.1"/>
    </source>
</evidence>
<reference evidence="1" key="1">
    <citation type="submission" date="2022-06" db="EMBL/GenBank/DDBJ databases">
        <title>Phylogenomic reconstructions and comparative analyses of Kickxellomycotina fungi.</title>
        <authorList>
            <person name="Reynolds N.K."/>
            <person name="Stajich J.E."/>
            <person name="Barry K."/>
            <person name="Grigoriev I.V."/>
            <person name="Crous P."/>
            <person name="Smith M.E."/>
        </authorList>
    </citation>
    <scope>NUCLEOTIDE SEQUENCE</scope>
    <source>
        <strain evidence="1">RSA 2271</strain>
    </source>
</reference>